<dbReference type="Gene3D" id="2.70.100.10">
    <property type="entry name" value="Glycoside hydrolase, family 7, domain"/>
    <property type="match status" value="3"/>
</dbReference>
<evidence type="ECO:0000313" key="12">
    <source>
        <dbReference type="Proteomes" id="UP000238274"/>
    </source>
</evidence>
<dbReference type="PRINTS" id="PR00734">
    <property type="entry name" value="GLHYDRLASE7"/>
</dbReference>
<comment type="catalytic activity">
    <reaction evidence="1">
        <text>Hydrolysis of (1-&gt;4)-beta-D-glucosidic linkages in cellulose and cellotetraose, releasing cellobiose from the non-reducing ends of the chains.</text>
        <dbReference type="EC" id="3.2.1.91"/>
    </reaction>
</comment>
<comment type="caution">
    <text evidence="11">The sequence shown here is derived from an EMBL/GenBank/DDBJ whole genome shotgun (WGS) entry which is preliminary data.</text>
</comment>
<evidence type="ECO:0000256" key="2">
    <source>
        <dbReference type="ARBA" id="ARBA00006044"/>
    </source>
</evidence>
<dbReference type="PANTHER" id="PTHR33753">
    <property type="entry name" value="1,4-BETA-D-GLUCAN CELLOBIOHYDROLASE B"/>
    <property type="match status" value="1"/>
</dbReference>
<dbReference type="VEuPathDB" id="FungiDB:PSHT_08989"/>
<sequence>MFYSPTEMGIDAVVLMVLVLPPWFHLGHGTSGAERACHCASSIGLRASSEYKYPLPSPKLTFILTNFDTKDQSDKKMKLFSLLLLLQFLCSSQAQQVGTEKPEKAVPFTVQQCDNGACKPVQGGLTIDANWRWTHKAGQDCYQGTKWDPTICANGDDCAKNCAIEGADYEKDYGVVPTGADSVTLKFVTNKNVGSRMYLLDASGQKYQITELGTVTLSALEISNSLPERPTARAGRAKVQMQGKAKWAIAVLRWTSGKRIRFHKHSRHTCKDISAKPCTGALCGDGEGNRYKGLCDKDGCDFASYRWGATNSTVKARRGELSEIRRVYVQDGKVIQNEAVKIKGMTKPTADSLTEEFCTANKQMTGDENHFGKNGGLKRLGDSMAKGMVLVMSIWDDGEAKMQWLDGTYPPGKSADTFGAKRGTCEANTGDPTTVRAANPDASVTFSNVKIGPIVKVAADTAAQQVGTEKPEKAVPFTVQQCDNGACKPVQGGLTIDANWRWTHKAGQDCYQGTKWDPTICANGDDCAKNCAIEGADYEKDYGVVPTGTDSVTLKFVTNKNVGSRMYLLDASGQKYQMFMLKNKQFSFDVDVSKLPCGINGALYFTAMDADGGTSAFPNNKAGAKYGTGYCDAQCPRDIKFIAGKANSEGWQGEGTDAGKGKMGNCCPEMDIWEANSISQAFTPHTCKDISAKPCTGALCGDGEGNRYKGLCDKDGCDFASYRWGATEFYGKGKKVDTSKKMTVTTQFVTKDNTDRGELSEIRRVYVQDGKIKGMTKPTADSLTEEFCTANKQMTGDENHFGKNGGLKRLGDSMAKGMVLVMSIWDDGEAKMQWLDGTYPPGKSADTFGAKRGTCEANTGDPTTVRAANPDASVTFSNVKIGPIVKVAADAAGGTAPKN</sequence>
<evidence type="ECO:0000256" key="8">
    <source>
        <dbReference type="ARBA" id="ARBA00023295"/>
    </source>
</evidence>
<dbReference type="PANTHER" id="PTHR33753:SF2">
    <property type="entry name" value="GLYCOSIDE HYDROLASE FAMILY 7 PROTEIN"/>
    <property type="match status" value="1"/>
</dbReference>
<dbReference type="OrthoDB" id="2495324at2759"/>
<gene>
    <name evidence="11" type="ORF">PSHT_08989</name>
</gene>
<dbReference type="InterPro" id="IPR037019">
    <property type="entry name" value="Glyco_hydro_7_sf"/>
</dbReference>
<comment type="similarity">
    <text evidence="2">Belongs to the glycosyl hydrolase 7 (cellulase C) family.</text>
</comment>
<evidence type="ECO:0000256" key="5">
    <source>
        <dbReference type="ARBA" id="ARBA00022801"/>
    </source>
</evidence>
<evidence type="ECO:0000256" key="10">
    <source>
        <dbReference type="SAM" id="SignalP"/>
    </source>
</evidence>
<dbReference type="InterPro" id="IPR013320">
    <property type="entry name" value="ConA-like_dom_sf"/>
</dbReference>
<feature type="non-terminal residue" evidence="11">
    <location>
        <position position="899"/>
    </location>
</feature>
<evidence type="ECO:0000256" key="9">
    <source>
        <dbReference type="ARBA" id="ARBA00023326"/>
    </source>
</evidence>
<reference evidence="12" key="3">
    <citation type="journal article" date="2018" name="Mol. Plant Microbe Interact.">
        <title>Genome sequence resources for the wheat stripe rust pathogen (Puccinia striiformis f. sp. tritici) and the barley stripe rust pathogen (Puccinia striiformis f. sp. hordei).</title>
        <authorList>
            <person name="Xia C."/>
            <person name="Wang M."/>
            <person name="Yin C."/>
            <person name="Cornejo O.E."/>
            <person name="Hulbert S.H."/>
            <person name="Chen X."/>
        </authorList>
    </citation>
    <scope>NUCLEOTIDE SEQUENCE [LARGE SCALE GENOMIC DNA]</scope>
    <source>
        <strain evidence="12">93TX-2</strain>
    </source>
</reference>
<keyword evidence="7" id="KW-0119">Carbohydrate metabolism</keyword>
<keyword evidence="9" id="KW-0624">Polysaccharide degradation</keyword>
<feature type="signal peptide" evidence="10">
    <location>
        <begin position="1"/>
        <end position="29"/>
    </location>
</feature>
<reference evidence="11 12" key="1">
    <citation type="submission" date="2017-12" db="EMBL/GenBank/DDBJ databases">
        <title>Gene loss provides genomic basis for host adaptation in cereal stripe rust fungi.</title>
        <authorList>
            <person name="Xia C."/>
        </authorList>
    </citation>
    <scope>NUCLEOTIDE SEQUENCE [LARGE SCALE GENOMIC DNA]</scope>
    <source>
        <strain evidence="11 12">93TX-2</strain>
    </source>
</reference>
<dbReference type="GO" id="GO:0016162">
    <property type="term" value="F:cellulose 1,4-beta-cellobiosidase activity"/>
    <property type="evidence" value="ECO:0007669"/>
    <property type="project" value="UniProtKB-EC"/>
</dbReference>
<keyword evidence="5" id="KW-0378">Hydrolase</keyword>
<proteinExistence type="inferred from homology"/>
<evidence type="ECO:0000313" key="11">
    <source>
        <dbReference type="EMBL" id="POW10034.1"/>
    </source>
</evidence>
<accession>A0A2S4VKF3</accession>
<dbReference type="InterPro" id="IPR001722">
    <property type="entry name" value="Glyco_hydro_7"/>
</dbReference>
<evidence type="ECO:0000256" key="1">
    <source>
        <dbReference type="ARBA" id="ARBA00001641"/>
    </source>
</evidence>
<keyword evidence="4 10" id="KW-0732">Signal</keyword>
<dbReference type="SUPFAM" id="SSF49899">
    <property type="entry name" value="Concanavalin A-like lectins/glucanases"/>
    <property type="match status" value="2"/>
</dbReference>
<dbReference type="Proteomes" id="UP000238274">
    <property type="component" value="Unassembled WGS sequence"/>
</dbReference>
<evidence type="ECO:0000256" key="4">
    <source>
        <dbReference type="ARBA" id="ARBA00022729"/>
    </source>
</evidence>
<name>A0A2S4VKF3_9BASI</name>
<evidence type="ECO:0000256" key="7">
    <source>
        <dbReference type="ARBA" id="ARBA00023277"/>
    </source>
</evidence>
<organism evidence="11 12">
    <name type="scientific">Puccinia striiformis</name>
    <dbReference type="NCBI Taxonomy" id="27350"/>
    <lineage>
        <taxon>Eukaryota</taxon>
        <taxon>Fungi</taxon>
        <taxon>Dikarya</taxon>
        <taxon>Basidiomycota</taxon>
        <taxon>Pucciniomycotina</taxon>
        <taxon>Pucciniomycetes</taxon>
        <taxon>Pucciniales</taxon>
        <taxon>Pucciniaceae</taxon>
        <taxon>Puccinia</taxon>
    </lineage>
</organism>
<dbReference type="CDD" id="cd07999">
    <property type="entry name" value="GH7_CBH_EG"/>
    <property type="match status" value="1"/>
</dbReference>
<protein>
    <recommendedName>
        <fullName evidence="3">cellulose 1,4-beta-cellobiosidase (non-reducing end)</fullName>
        <ecNumber evidence="3">3.2.1.91</ecNumber>
    </recommendedName>
</protein>
<dbReference type="AlphaFoldDB" id="A0A2S4VKF3"/>
<keyword evidence="8" id="KW-0326">Glycosidase</keyword>
<evidence type="ECO:0000256" key="3">
    <source>
        <dbReference type="ARBA" id="ARBA00012561"/>
    </source>
</evidence>
<dbReference type="GO" id="GO:0030245">
    <property type="term" value="P:cellulose catabolic process"/>
    <property type="evidence" value="ECO:0007669"/>
    <property type="project" value="UniProtKB-KW"/>
</dbReference>
<dbReference type="Pfam" id="PF00840">
    <property type="entry name" value="Glyco_hydro_7"/>
    <property type="match status" value="3"/>
</dbReference>
<evidence type="ECO:0000256" key="6">
    <source>
        <dbReference type="ARBA" id="ARBA00023001"/>
    </source>
</evidence>
<keyword evidence="6" id="KW-0136">Cellulose degradation</keyword>
<dbReference type="EMBL" id="PKSM01000122">
    <property type="protein sequence ID" value="POW10034.1"/>
    <property type="molecule type" value="Genomic_DNA"/>
</dbReference>
<dbReference type="VEuPathDB" id="FungiDB:PSTT_07587"/>
<reference evidence="12" key="2">
    <citation type="journal article" date="2018" name="BMC Genomics">
        <title>Genomic insights into host adaptation between the wheat stripe rust pathogen (Puccinia striiformis f. sp. tritici) and the barley stripe rust pathogen (Puccinia striiformis f. sp. hordei).</title>
        <authorList>
            <person name="Xia C."/>
            <person name="Wang M."/>
            <person name="Yin C."/>
            <person name="Cornejo O.E."/>
            <person name="Hulbert S.H."/>
            <person name="Chen X."/>
        </authorList>
    </citation>
    <scope>NUCLEOTIDE SEQUENCE [LARGE SCALE GENOMIC DNA]</scope>
    <source>
        <strain evidence="12">93TX-2</strain>
    </source>
</reference>
<feature type="chain" id="PRO_5015515378" description="cellulose 1,4-beta-cellobiosidase (non-reducing end)" evidence="10">
    <location>
        <begin position="30"/>
        <end position="899"/>
    </location>
</feature>
<dbReference type="EC" id="3.2.1.91" evidence="3"/>
<keyword evidence="12" id="KW-1185">Reference proteome</keyword>